<evidence type="ECO:0000313" key="2">
    <source>
        <dbReference type="EMBL" id="PKY59179.1"/>
    </source>
</evidence>
<feature type="region of interest" description="Disordered" evidence="1">
    <location>
        <begin position="43"/>
        <end position="78"/>
    </location>
</feature>
<keyword evidence="3" id="KW-1185">Reference proteome</keyword>
<comment type="caution">
    <text evidence="2">The sequence shown here is derived from an EMBL/GenBank/DDBJ whole genome shotgun (WGS) entry which is preliminary data.</text>
</comment>
<evidence type="ECO:0000256" key="1">
    <source>
        <dbReference type="SAM" id="MobiDB-lite"/>
    </source>
</evidence>
<dbReference type="AlphaFoldDB" id="A0A2I1HJZ2"/>
<gene>
    <name evidence="2" type="ORF">RhiirA4_481710</name>
</gene>
<reference evidence="2 3" key="1">
    <citation type="submission" date="2015-10" db="EMBL/GenBank/DDBJ databases">
        <title>Genome analyses suggest a sexual origin of heterokaryosis in a supposedly ancient asexual fungus.</title>
        <authorList>
            <person name="Ropars J."/>
            <person name="Sedzielewska K."/>
            <person name="Noel J."/>
            <person name="Charron P."/>
            <person name="Farinelli L."/>
            <person name="Marton T."/>
            <person name="Kruger M."/>
            <person name="Pelin A."/>
            <person name="Brachmann A."/>
            <person name="Corradi N."/>
        </authorList>
    </citation>
    <scope>NUCLEOTIDE SEQUENCE [LARGE SCALE GENOMIC DNA]</scope>
    <source>
        <strain evidence="2 3">A4</strain>
    </source>
</reference>
<accession>A0A2I1HJZ2</accession>
<dbReference type="Proteomes" id="UP000234323">
    <property type="component" value="Unassembled WGS sequence"/>
</dbReference>
<protein>
    <submittedName>
        <fullName evidence="2">Uncharacterized protein</fullName>
    </submittedName>
</protein>
<dbReference type="EMBL" id="LLXI01003404">
    <property type="protein sequence ID" value="PKY59179.1"/>
    <property type="molecule type" value="Genomic_DNA"/>
</dbReference>
<name>A0A2I1HJZ2_9GLOM</name>
<organism evidence="2 3">
    <name type="scientific">Rhizophagus irregularis</name>
    <dbReference type="NCBI Taxonomy" id="588596"/>
    <lineage>
        <taxon>Eukaryota</taxon>
        <taxon>Fungi</taxon>
        <taxon>Fungi incertae sedis</taxon>
        <taxon>Mucoromycota</taxon>
        <taxon>Glomeromycotina</taxon>
        <taxon>Glomeromycetes</taxon>
        <taxon>Glomerales</taxon>
        <taxon>Glomeraceae</taxon>
        <taxon>Rhizophagus</taxon>
    </lineage>
</organism>
<proteinExistence type="predicted"/>
<sequence length="157" mass="17714">MSGNKLPGISSIGTDKVFSPNYMTHGISQILLREVTNISNIPHSPAALRNHEKTMQKLGTKSSSDTSDSRGHSKLVEAWNSGRSDEYTRILEKLFPLADRHDHETPEMWCSRVRDPFRKLLEEHHSSRGGILSGNGYIKMFGKLIERSDRVHVYATP</sequence>
<evidence type="ECO:0000313" key="3">
    <source>
        <dbReference type="Proteomes" id="UP000234323"/>
    </source>
</evidence>